<reference evidence="2" key="2">
    <citation type="submission" date="2020-09" db="EMBL/GenBank/DDBJ databases">
        <authorList>
            <person name="Sun Q."/>
            <person name="Zhou Y."/>
        </authorList>
    </citation>
    <scope>NUCLEOTIDE SEQUENCE</scope>
    <source>
        <strain evidence="2">CGMCC 1.12987</strain>
    </source>
</reference>
<accession>A0A917FUD2</accession>
<dbReference type="SUPFAM" id="SSF53850">
    <property type="entry name" value="Periplasmic binding protein-like II"/>
    <property type="match status" value="1"/>
</dbReference>
<dbReference type="Pfam" id="PF01547">
    <property type="entry name" value="SBP_bac_1"/>
    <property type="match status" value="1"/>
</dbReference>
<dbReference type="Gene3D" id="3.40.190.10">
    <property type="entry name" value="Periplasmic binding protein-like II"/>
    <property type="match status" value="2"/>
</dbReference>
<organism evidence="2 3">
    <name type="scientific">Paenibacillus abyssi</name>
    <dbReference type="NCBI Taxonomy" id="1340531"/>
    <lineage>
        <taxon>Bacteria</taxon>
        <taxon>Bacillati</taxon>
        <taxon>Bacillota</taxon>
        <taxon>Bacilli</taxon>
        <taxon>Bacillales</taxon>
        <taxon>Paenibacillaceae</taxon>
        <taxon>Paenibacillus</taxon>
    </lineage>
</organism>
<gene>
    <name evidence="2" type="ORF">GCM10010916_20840</name>
</gene>
<evidence type="ECO:0000313" key="2">
    <source>
        <dbReference type="EMBL" id="GGG03561.1"/>
    </source>
</evidence>
<keyword evidence="1" id="KW-0732">Signal</keyword>
<reference evidence="2" key="1">
    <citation type="journal article" date="2014" name="Int. J. Syst. Evol. Microbiol.">
        <title>Complete genome sequence of Corynebacterium casei LMG S-19264T (=DSM 44701T), isolated from a smear-ripened cheese.</title>
        <authorList>
            <consortium name="US DOE Joint Genome Institute (JGI-PGF)"/>
            <person name="Walter F."/>
            <person name="Albersmeier A."/>
            <person name="Kalinowski J."/>
            <person name="Ruckert C."/>
        </authorList>
    </citation>
    <scope>NUCLEOTIDE SEQUENCE</scope>
    <source>
        <strain evidence="2">CGMCC 1.12987</strain>
    </source>
</reference>
<protein>
    <submittedName>
        <fullName evidence="2">Sugar-binding protein</fullName>
    </submittedName>
</protein>
<dbReference type="Proteomes" id="UP000644756">
    <property type="component" value="Unassembled WGS sequence"/>
</dbReference>
<evidence type="ECO:0000313" key="3">
    <source>
        <dbReference type="Proteomes" id="UP000644756"/>
    </source>
</evidence>
<sequence>MKRTYKMLSAVLIGASMLLSACGGNNAAPSGNAAAGSGEKTIELTLTNSWSSTSTQAVDVVRRKLIDEYKAENPNVKISEETLDNASLKTKIKTLAAGNNLPDVFMLLGSDARMFLDNGLIMPLNDILDEDKEWKDGFIPAAFNDFDVDGQIAGAPIQMTSTSFVYYNAEIFKNVGYETFPATWDELIDALAKFKEMGITPISMGNKDQWVAGSSLLSALGDRFTGTDWFNSIRDRQGASFTDQPFIDALTAIKQLSDMGAFNSDINSIDHTQQRTAFYNGQAAMFLEGGWAVSSVVNDAPKEVLDNTHLALLPSVNGGAGEAWATAGGSGWAIALNSNLEGEELEAAVKLVKLLSGEKAANMSAELGDSSGSIATDYDKSKSTPLFLEYLDLLEKSKMTPVYDIHLAPSIIQVMNKGLQELLIPSSGKTPEKLAEEIQEAYENS</sequence>
<dbReference type="AlphaFoldDB" id="A0A917FUD2"/>
<dbReference type="PANTHER" id="PTHR43649:SF12">
    <property type="entry name" value="DIACETYLCHITOBIOSE BINDING PROTEIN DASA"/>
    <property type="match status" value="1"/>
</dbReference>
<dbReference type="EMBL" id="BMGR01000006">
    <property type="protein sequence ID" value="GGG03561.1"/>
    <property type="molecule type" value="Genomic_DNA"/>
</dbReference>
<feature type="chain" id="PRO_5037459995" evidence="1">
    <location>
        <begin position="28"/>
        <end position="445"/>
    </location>
</feature>
<dbReference type="PANTHER" id="PTHR43649">
    <property type="entry name" value="ARABINOSE-BINDING PROTEIN-RELATED"/>
    <property type="match status" value="1"/>
</dbReference>
<dbReference type="PROSITE" id="PS51257">
    <property type="entry name" value="PROKAR_LIPOPROTEIN"/>
    <property type="match status" value="1"/>
</dbReference>
<comment type="caution">
    <text evidence="2">The sequence shown here is derived from an EMBL/GenBank/DDBJ whole genome shotgun (WGS) entry which is preliminary data.</text>
</comment>
<feature type="signal peptide" evidence="1">
    <location>
        <begin position="1"/>
        <end position="27"/>
    </location>
</feature>
<evidence type="ECO:0000256" key="1">
    <source>
        <dbReference type="SAM" id="SignalP"/>
    </source>
</evidence>
<dbReference type="InterPro" id="IPR006059">
    <property type="entry name" value="SBP"/>
</dbReference>
<keyword evidence="3" id="KW-1185">Reference proteome</keyword>
<name>A0A917FUD2_9BACL</name>
<dbReference type="RefSeq" id="WP_188531010.1">
    <property type="nucleotide sequence ID" value="NZ_BMGR01000006.1"/>
</dbReference>
<dbReference type="InterPro" id="IPR050490">
    <property type="entry name" value="Bact_solute-bd_prot1"/>
</dbReference>
<proteinExistence type="predicted"/>